<gene>
    <name evidence="1" type="ORF">EJ05DRAFT_368053</name>
</gene>
<reference evidence="1" key="1">
    <citation type="journal article" date="2020" name="Stud. Mycol.">
        <title>101 Dothideomycetes genomes: a test case for predicting lifestyles and emergence of pathogens.</title>
        <authorList>
            <person name="Haridas S."/>
            <person name="Albert R."/>
            <person name="Binder M."/>
            <person name="Bloem J."/>
            <person name="Labutti K."/>
            <person name="Salamov A."/>
            <person name="Andreopoulos B."/>
            <person name="Baker S."/>
            <person name="Barry K."/>
            <person name="Bills G."/>
            <person name="Bluhm B."/>
            <person name="Cannon C."/>
            <person name="Castanera R."/>
            <person name="Culley D."/>
            <person name="Daum C."/>
            <person name="Ezra D."/>
            <person name="Gonzalez J."/>
            <person name="Henrissat B."/>
            <person name="Kuo A."/>
            <person name="Liang C."/>
            <person name="Lipzen A."/>
            <person name="Lutzoni F."/>
            <person name="Magnuson J."/>
            <person name="Mondo S."/>
            <person name="Nolan M."/>
            <person name="Ohm R."/>
            <person name="Pangilinan J."/>
            <person name="Park H.-J."/>
            <person name="Ramirez L."/>
            <person name="Alfaro M."/>
            <person name="Sun H."/>
            <person name="Tritt A."/>
            <person name="Yoshinaga Y."/>
            <person name="Zwiers L.-H."/>
            <person name="Turgeon B."/>
            <person name="Goodwin S."/>
            <person name="Spatafora J."/>
            <person name="Crous P."/>
            <person name="Grigoriev I."/>
        </authorList>
    </citation>
    <scope>NUCLEOTIDE SEQUENCE</scope>
    <source>
        <strain evidence="1">CBS 121739</strain>
    </source>
</reference>
<dbReference type="EMBL" id="ML996572">
    <property type="protein sequence ID" value="KAF2757829.1"/>
    <property type="molecule type" value="Genomic_DNA"/>
</dbReference>
<dbReference type="Proteomes" id="UP000799437">
    <property type="component" value="Unassembled WGS sequence"/>
</dbReference>
<sequence length="88" mass="9679">MINTTARLDAPCLTITGLLLAVVTQTVGVRRGSHPHHPQHATPSQSSIIQIDGRRHFSLDRHRCSGSLVFETDIAMHPVTSKRPATYI</sequence>
<protein>
    <submittedName>
        <fullName evidence="1">Uncharacterized protein</fullName>
    </submittedName>
</protein>
<evidence type="ECO:0000313" key="1">
    <source>
        <dbReference type="EMBL" id="KAF2757829.1"/>
    </source>
</evidence>
<organism evidence="1 2">
    <name type="scientific">Pseudovirgaria hyperparasitica</name>
    <dbReference type="NCBI Taxonomy" id="470096"/>
    <lineage>
        <taxon>Eukaryota</taxon>
        <taxon>Fungi</taxon>
        <taxon>Dikarya</taxon>
        <taxon>Ascomycota</taxon>
        <taxon>Pezizomycotina</taxon>
        <taxon>Dothideomycetes</taxon>
        <taxon>Dothideomycetes incertae sedis</taxon>
        <taxon>Acrospermales</taxon>
        <taxon>Acrospermaceae</taxon>
        <taxon>Pseudovirgaria</taxon>
    </lineage>
</organism>
<keyword evidence="2" id="KW-1185">Reference proteome</keyword>
<dbReference type="RefSeq" id="XP_033600280.1">
    <property type="nucleotide sequence ID" value="XM_033741122.1"/>
</dbReference>
<proteinExistence type="predicted"/>
<name>A0A6A6W6K5_9PEZI</name>
<dbReference type="AlphaFoldDB" id="A0A6A6W6K5"/>
<evidence type="ECO:0000313" key="2">
    <source>
        <dbReference type="Proteomes" id="UP000799437"/>
    </source>
</evidence>
<accession>A0A6A6W6K5</accession>
<dbReference type="GeneID" id="54482176"/>